<protein>
    <submittedName>
        <fullName evidence="1">Uncharacterized protein</fullName>
    </submittedName>
</protein>
<gene>
    <name evidence="1" type="ORF">Mco01_27330</name>
</gene>
<evidence type="ECO:0000313" key="2">
    <source>
        <dbReference type="Proteomes" id="UP000603904"/>
    </source>
</evidence>
<keyword evidence="2" id="KW-1185">Reference proteome</keyword>
<dbReference type="Proteomes" id="UP000603904">
    <property type="component" value="Unassembled WGS sequence"/>
</dbReference>
<sequence>MYDLVVERDGLDQGETDGRSRVSGEAQALLGSRQGILRGARANLDVGIADKSGKDGRVCGMCSQSRSNDGRRVGYKARCYSAVQIRPFRK</sequence>
<evidence type="ECO:0000313" key="1">
    <source>
        <dbReference type="EMBL" id="GIH39733.1"/>
    </source>
</evidence>
<dbReference type="EMBL" id="BOOC01000010">
    <property type="protein sequence ID" value="GIH39733.1"/>
    <property type="molecule type" value="Genomic_DNA"/>
</dbReference>
<reference evidence="1 2" key="1">
    <citation type="submission" date="2021-01" db="EMBL/GenBank/DDBJ databases">
        <title>Whole genome shotgun sequence of Microbispora corallina NBRC 16416.</title>
        <authorList>
            <person name="Komaki H."/>
            <person name="Tamura T."/>
        </authorList>
    </citation>
    <scope>NUCLEOTIDE SEQUENCE [LARGE SCALE GENOMIC DNA]</scope>
    <source>
        <strain evidence="1 2">NBRC 16416</strain>
    </source>
</reference>
<accession>A0ABQ4FY42</accession>
<name>A0ABQ4FY42_9ACTN</name>
<proteinExistence type="predicted"/>
<comment type="caution">
    <text evidence="1">The sequence shown here is derived from an EMBL/GenBank/DDBJ whole genome shotgun (WGS) entry which is preliminary data.</text>
</comment>
<organism evidence="1 2">
    <name type="scientific">Microbispora corallina</name>
    <dbReference type="NCBI Taxonomy" id="83302"/>
    <lineage>
        <taxon>Bacteria</taxon>
        <taxon>Bacillati</taxon>
        <taxon>Actinomycetota</taxon>
        <taxon>Actinomycetes</taxon>
        <taxon>Streptosporangiales</taxon>
        <taxon>Streptosporangiaceae</taxon>
        <taxon>Microbispora</taxon>
    </lineage>
</organism>